<keyword evidence="17" id="KW-1185">Reference proteome</keyword>
<evidence type="ECO:0000256" key="11">
    <source>
        <dbReference type="ARBA" id="ARBA00022989"/>
    </source>
</evidence>
<keyword evidence="12" id="KW-0902">Two-component regulatory system</keyword>
<dbReference type="Pfam" id="PF06580">
    <property type="entry name" value="His_kinase"/>
    <property type="match status" value="1"/>
</dbReference>
<evidence type="ECO:0000256" key="7">
    <source>
        <dbReference type="ARBA" id="ARBA00022692"/>
    </source>
</evidence>
<feature type="transmembrane region" description="Helical" evidence="14">
    <location>
        <begin position="184"/>
        <end position="208"/>
    </location>
</feature>
<dbReference type="RefSeq" id="WP_209976900.1">
    <property type="nucleotide sequence ID" value="NZ_JAGGLB010000030.1"/>
</dbReference>
<dbReference type="InterPro" id="IPR005467">
    <property type="entry name" value="His_kinase_dom"/>
</dbReference>
<dbReference type="Gene3D" id="3.30.565.10">
    <property type="entry name" value="Histidine kinase-like ATPase, C-terminal domain"/>
    <property type="match status" value="1"/>
</dbReference>
<dbReference type="SUPFAM" id="SSF55874">
    <property type="entry name" value="ATPase domain of HSP90 chaperone/DNA topoisomerase II/histidine kinase"/>
    <property type="match status" value="1"/>
</dbReference>
<keyword evidence="9 16" id="KW-0418">Kinase</keyword>
<feature type="transmembrane region" description="Helical" evidence="14">
    <location>
        <begin position="87"/>
        <end position="109"/>
    </location>
</feature>
<gene>
    <name evidence="16" type="ORF">J2Z66_006727</name>
</gene>
<comment type="subcellular location">
    <subcellularLocation>
        <location evidence="2">Cell membrane</location>
        <topology evidence="2">Multi-pass membrane protein</topology>
    </subcellularLocation>
</comment>
<dbReference type="PANTHER" id="PTHR34220">
    <property type="entry name" value="SENSOR HISTIDINE KINASE YPDA"/>
    <property type="match status" value="1"/>
</dbReference>
<dbReference type="InterPro" id="IPR050640">
    <property type="entry name" value="Bact_2-comp_sensor_kinase"/>
</dbReference>
<evidence type="ECO:0000256" key="1">
    <source>
        <dbReference type="ARBA" id="ARBA00000085"/>
    </source>
</evidence>
<evidence type="ECO:0000256" key="4">
    <source>
        <dbReference type="ARBA" id="ARBA00022475"/>
    </source>
</evidence>
<dbReference type="SUPFAM" id="SSF55781">
    <property type="entry name" value="GAF domain-like"/>
    <property type="match status" value="1"/>
</dbReference>
<organism evidence="16 17">
    <name type="scientific">Paenibacillus eucommiae</name>
    <dbReference type="NCBI Taxonomy" id="1355755"/>
    <lineage>
        <taxon>Bacteria</taxon>
        <taxon>Bacillati</taxon>
        <taxon>Bacillota</taxon>
        <taxon>Bacilli</taxon>
        <taxon>Bacillales</taxon>
        <taxon>Paenibacillaceae</taxon>
        <taxon>Paenibacillus</taxon>
    </lineage>
</organism>
<feature type="transmembrane region" description="Helical" evidence="14">
    <location>
        <begin position="6"/>
        <end position="23"/>
    </location>
</feature>
<dbReference type="Pfam" id="PF07694">
    <property type="entry name" value="5TM-5TMR_LYT"/>
    <property type="match status" value="1"/>
</dbReference>
<dbReference type="InterPro" id="IPR029016">
    <property type="entry name" value="GAF-like_dom_sf"/>
</dbReference>
<evidence type="ECO:0000256" key="14">
    <source>
        <dbReference type="SAM" id="Phobius"/>
    </source>
</evidence>
<dbReference type="Pfam" id="PF02518">
    <property type="entry name" value="HATPase_c"/>
    <property type="match status" value="1"/>
</dbReference>
<keyword evidence="5" id="KW-0597">Phosphoprotein</keyword>
<dbReference type="InterPro" id="IPR003018">
    <property type="entry name" value="GAF"/>
</dbReference>
<feature type="domain" description="Histidine kinase" evidence="15">
    <location>
        <begin position="475"/>
        <end position="579"/>
    </location>
</feature>
<reference evidence="16 17" key="1">
    <citation type="submission" date="2021-03" db="EMBL/GenBank/DDBJ databases">
        <title>Genomic Encyclopedia of Type Strains, Phase IV (KMG-IV): sequencing the most valuable type-strain genomes for metagenomic binning, comparative biology and taxonomic classification.</title>
        <authorList>
            <person name="Goeker M."/>
        </authorList>
    </citation>
    <scope>NUCLEOTIDE SEQUENCE [LARGE SCALE GENOMIC DNA]</scope>
    <source>
        <strain evidence="16 17">DSM 26048</strain>
    </source>
</reference>
<dbReference type="InterPro" id="IPR036890">
    <property type="entry name" value="HATPase_C_sf"/>
</dbReference>
<protein>
    <recommendedName>
        <fullName evidence="3">histidine kinase</fullName>
        <ecNumber evidence="3">2.7.13.3</ecNumber>
    </recommendedName>
</protein>
<dbReference type="InterPro" id="IPR003594">
    <property type="entry name" value="HATPase_dom"/>
</dbReference>
<evidence type="ECO:0000256" key="2">
    <source>
        <dbReference type="ARBA" id="ARBA00004651"/>
    </source>
</evidence>
<feature type="transmembrane region" description="Helical" evidence="14">
    <location>
        <begin position="44"/>
        <end position="67"/>
    </location>
</feature>
<proteinExistence type="predicted"/>
<dbReference type="Gene3D" id="3.30.450.40">
    <property type="match status" value="1"/>
</dbReference>
<feature type="transmembrane region" description="Helical" evidence="14">
    <location>
        <begin position="116"/>
        <end position="139"/>
    </location>
</feature>
<keyword evidence="7 14" id="KW-0812">Transmembrane</keyword>
<evidence type="ECO:0000256" key="5">
    <source>
        <dbReference type="ARBA" id="ARBA00022553"/>
    </source>
</evidence>
<dbReference type="SMART" id="SM00065">
    <property type="entry name" value="GAF"/>
    <property type="match status" value="1"/>
</dbReference>
<keyword evidence="4" id="KW-1003">Cell membrane</keyword>
<evidence type="ECO:0000259" key="15">
    <source>
        <dbReference type="PROSITE" id="PS50109"/>
    </source>
</evidence>
<accession>A0ABS4J5K3</accession>
<name>A0ABS4J5K3_9BACL</name>
<keyword evidence="10" id="KW-0067">ATP-binding</keyword>
<dbReference type="PROSITE" id="PS50109">
    <property type="entry name" value="HIS_KIN"/>
    <property type="match status" value="1"/>
</dbReference>
<dbReference type="EMBL" id="JAGGLB010000030">
    <property type="protein sequence ID" value="MBP1995085.1"/>
    <property type="molecule type" value="Genomic_DNA"/>
</dbReference>
<evidence type="ECO:0000256" key="12">
    <source>
        <dbReference type="ARBA" id="ARBA00023012"/>
    </source>
</evidence>
<evidence type="ECO:0000256" key="8">
    <source>
        <dbReference type="ARBA" id="ARBA00022741"/>
    </source>
</evidence>
<feature type="transmembrane region" description="Helical" evidence="14">
    <location>
        <begin position="151"/>
        <end position="172"/>
    </location>
</feature>
<keyword evidence="13 14" id="KW-0472">Membrane</keyword>
<comment type="caution">
    <text evidence="16">The sequence shown here is derived from an EMBL/GenBank/DDBJ whole genome shotgun (WGS) entry which is preliminary data.</text>
</comment>
<evidence type="ECO:0000313" key="17">
    <source>
        <dbReference type="Proteomes" id="UP001519287"/>
    </source>
</evidence>
<keyword evidence="8" id="KW-0547">Nucleotide-binding</keyword>
<dbReference type="InterPro" id="IPR011620">
    <property type="entry name" value="Sig_transdc_His_kinase_LytS_TM"/>
</dbReference>
<evidence type="ECO:0000256" key="10">
    <source>
        <dbReference type="ARBA" id="ARBA00022840"/>
    </source>
</evidence>
<dbReference type="GO" id="GO:0004673">
    <property type="term" value="F:protein histidine kinase activity"/>
    <property type="evidence" value="ECO:0007669"/>
    <property type="project" value="UniProtKB-EC"/>
</dbReference>
<evidence type="ECO:0000256" key="3">
    <source>
        <dbReference type="ARBA" id="ARBA00012438"/>
    </source>
</evidence>
<dbReference type="InterPro" id="IPR010559">
    <property type="entry name" value="Sig_transdc_His_kin_internal"/>
</dbReference>
<dbReference type="PANTHER" id="PTHR34220:SF7">
    <property type="entry name" value="SENSOR HISTIDINE KINASE YPDA"/>
    <property type="match status" value="1"/>
</dbReference>
<dbReference type="Proteomes" id="UP001519287">
    <property type="component" value="Unassembled WGS sequence"/>
</dbReference>
<comment type="catalytic activity">
    <reaction evidence="1">
        <text>ATP + protein L-histidine = ADP + protein N-phospho-L-histidine.</text>
        <dbReference type="EC" id="2.7.13.3"/>
    </reaction>
</comment>
<evidence type="ECO:0000256" key="13">
    <source>
        <dbReference type="ARBA" id="ARBA00023136"/>
    </source>
</evidence>
<dbReference type="EC" id="2.7.13.3" evidence="3"/>
<dbReference type="Pfam" id="PF01590">
    <property type="entry name" value="GAF"/>
    <property type="match status" value="1"/>
</dbReference>
<dbReference type="SMART" id="SM00387">
    <property type="entry name" value="HATPase_c"/>
    <property type="match status" value="1"/>
</dbReference>
<keyword evidence="6 16" id="KW-0808">Transferase</keyword>
<evidence type="ECO:0000313" key="16">
    <source>
        <dbReference type="EMBL" id="MBP1995085.1"/>
    </source>
</evidence>
<sequence>MIYLLPLMLERVGIIVIAAFLLSQMKSFRQMVHYEHKTAGKIQLIAVFGCFGIISNYTGVEISGSSIVSQTWLMEVDPDNAIANTRVMGVGMGGLLGGPLVGLGAGLIAGLHRYTLGGFTAGACAVSSILAGLAAGYLGRWYRKKGLISPWFAVVVGLLMEVVQMVIILLTAKPYEAAWKLVQMIGIPMIIFNGFGTLVFMFIIQSILREEERTRALQTHKAFYIADQTLPFFRQGLNPQSCKSVAQVMLKLTVADAIAITNDHQVLAHVGEASDHHIPMQKLATGLTRSVLEQGTIMIAKSKKEIDCFDPHCILQAAVVLPLQVHNRTVGTLKLYFKDPSRLSQVEQQLAEGLAKLFSTQLELAEAELQSKLLKDAKIKALQVQVHPHFLFNAINTISALCRTDPEKARKLLLELSVFFRSNLQGAHQWLITLEKELEHVKAYLSLEQARFPNKYTVVFDIEPGLETISIPPFVLQPLVENAIRHAFSQVKSSREVRICAYSKAENMYVTVEDNGKGITEDKLGSLGKQTVDSIEGTGTALYNIQERLEGIYRDQASFRIESEPGKGTKVQIIVPLHGKQEAYEEC</sequence>
<keyword evidence="11 14" id="KW-1133">Transmembrane helix</keyword>
<evidence type="ECO:0000256" key="9">
    <source>
        <dbReference type="ARBA" id="ARBA00022777"/>
    </source>
</evidence>
<evidence type="ECO:0000256" key="6">
    <source>
        <dbReference type="ARBA" id="ARBA00022679"/>
    </source>
</evidence>